<proteinExistence type="inferred from homology"/>
<gene>
    <name evidence="3" type="ORF">CANTADRAFT_24994</name>
</gene>
<dbReference type="Proteomes" id="UP000094285">
    <property type="component" value="Unassembled WGS sequence"/>
</dbReference>
<evidence type="ECO:0000313" key="4">
    <source>
        <dbReference type="Proteomes" id="UP000094285"/>
    </source>
</evidence>
<keyword evidence="2" id="KW-0175">Coiled coil</keyword>
<reference evidence="4" key="1">
    <citation type="submission" date="2016-05" db="EMBL/GenBank/DDBJ databases">
        <title>Comparative genomics of biotechnologically important yeasts.</title>
        <authorList>
            <consortium name="DOE Joint Genome Institute"/>
            <person name="Riley R."/>
            <person name="Haridas S."/>
            <person name="Wolfe K.H."/>
            <person name="Lopes M.R."/>
            <person name="Hittinger C.T."/>
            <person name="Goker M."/>
            <person name="Salamov A."/>
            <person name="Wisecaver J."/>
            <person name="Long T.M."/>
            <person name="Aerts A.L."/>
            <person name="Barry K."/>
            <person name="Choi C."/>
            <person name="Clum A."/>
            <person name="Coughlan A.Y."/>
            <person name="Deshpande S."/>
            <person name="Douglass A.P."/>
            <person name="Hanson S.J."/>
            <person name="Klenk H.-P."/>
            <person name="Labutti K."/>
            <person name="Lapidus A."/>
            <person name="Lindquist E."/>
            <person name="Lipzen A."/>
            <person name="Meier-Kolthoff J.P."/>
            <person name="Ohm R.A."/>
            <person name="Otillar R.P."/>
            <person name="Pangilinan J."/>
            <person name="Peng Y."/>
            <person name="Rokas A."/>
            <person name="Rosa C.A."/>
            <person name="Scheuner C."/>
            <person name="Sibirny A.A."/>
            <person name="Slot J.C."/>
            <person name="Stielow J.B."/>
            <person name="Sun H."/>
            <person name="Kurtzman C.P."/>
            <person name="Blackwell M."/>
            <person name="Grigoriev I.V."/>
            <person name="Jeffries T.W."/>
        </authorList>
    </citation>
    <scope>NUCLEOTIDE SEQUENCE [LARGE SCALE GENOMIC DNA]</scope>
    <source>
        <strain evidence="4">NRRL Y-17324</strain>
    </source>
</reference>
<dbReference type="GeneID" id="30981420"/>
<dbReference type="OrthoDB" id="244061at2759"/>
<name>A0A1E4SLP9_9ASCO</name>
<dbReference type="EMBL" id="KV453910">
    <property type="protein sequence ID" value="ODV80454.1"/>
    <property type="molecule type" value="Genomic_DNA"/>
</dbReference>
<evidence type="ECO:0000256" key="2">
    <source>
        <dbReference type="SAM" id="Coils"/>
    </source>
</evidence>
<dbReference type="InterPro" id="IPR019269">
    <property type="entry name" value="BLOC1_su2"/>
</dbReference>
<keyword evidence="4" id="KW-1185">Reference proteome</keyword>
<feature type="coiled-coil region" evidence="2">
    <location>
        <begin position="38"/>
        <end position="89"/>
    </location>
</feature>
<comment type="similarity">
    <text evidence="1">Belongs to the BLOC1S2 family.</text>
</comment>
<dbReference type="Pfam" id="PF10046">
    <property type="entry name" value="BLOC1_2"/>
    <property type="match status" value="1"/>
</dbReference>
<protein>
    <submittedName>
        <fullName evidence="3">Uncharacterized protein</fullName>
    </submittedName>
</protein>
<evidence type="ECO:0000256" key="1">
    <source>
        <dbReference type="ARBA" id="ARBA00008468"/>
    </source>
</evidence>
<dbReference type="RefSeq" id="XP_020065576.1">
    <property type="nucleotide sequence ID" value="XM_020207283.1"/>
</dbReference>
<accession>A0A1E4SLP9</accession>
<dbReference type="AlphaFoldDB" id="A0A1E4SLP9"/>
<evidence type="ECO:0000313" key="3">
    <source>
        <dbReference type="EMBL" id="ODV80454.1"/>
    </source>
</evidence>
<sequence>MSRNTPKLASNALNLLSKVIDSDTEVSTIDLNLLENLNTNQSLNYIKLEQKLNVLEKNSQSLEKLDAEYKSYTEALDAIELKVQKMEKIAGEMDAWSKSLESRAKNQQR</sequence>
<organism evidence="3 4">
    <name type="scientific">Suhomyces tanzawaensis NRRL Y-17324</name>
    <dbReference type="NCBI Taxonomy" id="984487"/>
    <lineage>
        <taxon>Eukaryota</taxon>
        <taxon>Fungi</taxon>
        <taxon>Dikarya</taxon>
        <taxon>Ascomycota</taxon>
        <taxon>Saccharomycotina</taxon>
        <taxon>Pichiomycetes</taxon>
        <taxon>Debaryomycetaceae</taxon>
        <taxon>Suhomyces</taxon>
    </lineage>
</organism>